<dbReference type="RefSeq" id="WP_015528418.1">
    <property type="nucleotide sequence ID" value="NC_021015.1"/>
</dbReference>
<dbReference type="Proteomes" id="UP000008956">
    <property type="component" value="Chromosome"/>
</dbReference>
<sequence length="445" mass="50761">MKTWYKGDGAMIRFTWYELLWLFFIYSFLGWVLETAAATVKQKKFANRGLVNGPFCVIYGIAALFMTFGLQELRGVWLFLFATIYATVIEWVAGHLIEKAFKARWWDYSRIKWNLDGYICIPASLIWGALGYLGIRWGNRFAIIVFKMLPLFLMKILVLVLLGVLVVDILGSYLLLRGKGKNLARWEATNEGLDKVSNKLGSAISGWVGKRIQKAYPKAMELIRKEEEAEKGKVFAAGCGFYKIVLLFFVGAFLGDITETIFCRITAGVWMSRSSVVWGPFSIVWGLAIALVTAMLYKYKDKSDSFLFIIGTLLGGAYEYLCSVFTEIVFGKVFWDYSEIPFNLGGRINLLYCFFWGIAAVVWFKKIYPHISAWIEKIPMLTGKVLTWFLIIFMVCNVAVSCIALVRYDERGKGVVAENSIQKWADEHYDDAKMEKIYPNAKATE</sequence>
<dbReference type="PATRIC" id="fig|657313.3.peg.784"/>
<reference evidence="2 3" key="1">
    <citation type="submission" date="2010-03" db="EMBL/GenBank/DDBJ databases">
        <title>The genome sequence of Ruminococcus torques L2-14.</title>
        <authorList>
            <consortium name="metaHIT consortium -- http://www.metahit.eu/"/>
            <person name="Pajon A."/>
            <person name="Turner K."/>
            <person name="Parkhill J."/>
            <person name="Duncan S."/>
            <person name="Flint H."/>
        </authorList>
    </citation>
    <scope>NUCLEOTIDE SEQUENCE [LARGE SCALE GENOMIC DNA]</scope>
    <source>
        <strain evidence="2 3">L2-14</strain>
    </source>
</reference>
<reference evidence="2 3" key="2">
    <citation type="submission" date="2010-03" db="EMBL/GenBank/DDBJ databases">
        <authorList>
            <person name="Pajon A."/>
        </authorList>
    </citation>
    <scope>NUCLEOTIDE SEQUENCE [LARGE SCALE GENOMIC DNA]</scope>
    <source>
        <strain evidence="2 3">L2-14</strain>
    </source>
</reference>
<feature type="transmembrane region" description="Helical" evidence="1">
    <location>
        <begin position="149"/>
        <end position="176"/>
    </location>
</feature>
<organism evidence="2 3">
    <name type="scientific">[Ruminococcus] torques L2-14</name>
    <dbReference type="NCBI Taxonomy" id="657313"/>
    <lineage>
        <taxon>Bacteria</taxon>
        <taxon>Bacillati</taxon>
        <taxon>Bacillota</taxon>
        <taxon>Clostridia</taxon>
        <taxon>Lachnospirales</taxon>
        <taxon>Lachnospiraceae</taxon>
        <taxon>Mediterraneibacter</taxon>
    </lineage>
</organism>
<keyword evidence="1" id="KW-0472">Membrane</keyword>
<feature type="transmembrane region" description="Helical" evidence="1">
    <location>
        <begin position="20"/>
        <end position="38"/>
    </location>
</feature>
<evidence type="ECO:0000256" key="1">
    <source>
        <dbReference type="SAM" id="Phobius"/>
    </source>
</evidence>
<feature type="transmembrane region" description="Helical" evidence="1">
    <location>
        <begin position="306"/>
        <end position="326"/>
    </location>
</feature>
<dbReference type="Pfam" id="PF06541">
    <property type="entry name" value="ABC_trans_CmpB"/>
    <property type="match status" value="2"/>
</dbReference>
<dbReference type="KEGG" id="rto:RTO_11170"/>
<proteinExistence type="predicted"/>
<dbReference type="EMBL" id="FP929055">
    <property type="protein sequence ID" value="CBL25796.1"/>
    <property type="molecule type" value="Genomic_DNA"/>
</dbReference>
<feature type="transmembrane region" description="Helical" evidence="1">
    <location>
        <begin position="275"/>
        <end position="297"/>
    </location>
</feature>
<evidence type="ECO:0000313" key="2">
    <source>
        <dbReference type="EMBL" id="CBL25796.1"/>
    </source>
</evidence>
<keyword evidence="1" id="KW-0812">Transmembrane</keyword>
<gene>
    <name evidence="2" type="ORF">RTO_11170</name>
</gene>
<name>D4M3I4_9FIRM</name>
<accession>D4M3I4</accession>
<evidence type="ECO:0000313" key="3">
    <source>
        <dbReference type="Proteomes" id="UP000008956"/>
    </source>
</evidence>
<feature type="transmembrane region" description="Helical" evidence="1">
    <location>
        <begin position="50"/>
        <end position="70"/>
    </location>
</feature>
<feature type="transmembrane region" description="Helical" evidence="1">
    <location>
        <begin position="385"/>
        <end position="406"/>
    </location>
</feature>
<dbReference type="HOGENOM" id="CLU_051143_0_0_9"/>
<keyword evidence="1" id="KW-1133">Transmembrane helix</keyword>
<feature type="transmembrane region" description="Helical" evidence="1">
    <location>
        <begin position="346"/>
        <end position="364"/>
    </location>
</feature>
<dbReference type="InterPro" id="IPR010540">
    <property type="entry name" value="CmpB_TMEM229"/>
</dbReference>
<dbReference type="STRING" id="33039.ERS852502_01613"/>
<feature type="transmembrane region" description="Helical" evidence="1">
    <location>
        <begin position="118"/>
        <end position="137"/>
    </location>
</feature>
<feature type="transmembrane region" description="Helical" evidence="1">
    <location>
        <begin position="234"/>
        <end position="255"/>
    </location>
</feature>
<dbReference type="AlphaFoldDB" id="D4M3I4"/>
<protein>
    <submittedName>
        <fullName evidence="2">Predicted membrane protein</fullName>
    </submittedName>
</protein>
<feature type="transmembrane region" description="Helical" evidence="1">
    <location>
        <begin position="76"/>
        <end position="97"/>
    </location>
</feature>